<feature type="region of interest" description="Disordered" evidence="1">
    <location>
        <begin position="44"/>
        <end position="64"/>
    </location>
</feature>
<dbReference type="Proteomes" id="UP000235116">
    <property type="component" value="Chromosome"/>
</dbReference>
<protein>
    <submittedName>
        <fullName evidence="2">Uncharacterized protein</fullName>
    </submittedName>
</protein>
<dbReference type="KEGG" id="kak:Kalk_04750"/>
<organism evidence="2 3">
    <name type="scientific">Ketobacter alkanivorans</name>
    <dbReference type="NCBI Taxonomy" id="1917421"/>
    <lineage>
        <taxon>Bacteria</taxon>
        <taxon>Pseudomonadati</taxon>
        <taxon>Pseudomonadota</taxon>
        <taxon>Gammaproteobacteria</taxon>
        <taxon>Pseudomonadales</taxon>
        <taxon>Ketobacteraceae</taxon>
        <taxon>Ketobacter</taxon>
    </lineage>
</organism>
<evidence type="ECO:0000313" key="3">
    <source>
        <dbReference type="Proteomes" id="UP000235116"/>
    </source>
</evidence>
<evidence type="ECO:0000256" key="1">
    <source>
        <dbReference type="SAM" id="MobiDB-lite"/>
    </source>
</evidence>
<proteinExistence type="predicted"/>
<dbReference type="OrthoDB" id="9944693at2"/>
<name>A0A2K9LHB9_9GAMM</name>
<gene>
    <name evidence="2" type="ORF">Kalk_04750</name>
</gene>
<reference evidence="3" key="1">
    <citation type="submission" date="2017-08" db="EMBL/GenBank/DDBJ databases">
        <title>Direct submision.</title>
        <authorList>
            <person name="Kim S.-J."/>
            <person name="Rhee S.-K."/>
        </authorList>
    </citation>
    <scope>NUCLEOTIDE SEQUENCE [LARGE SCALE GENOMIC DNA]</scope>
    <source>
        <strain evidence="3">GI5</strain>
    </source>
</reference>
<keyword evidence="3" id="KW-1185">Reference proteome</keyword>
<dbReference type="RefSeq" id="WP_101893107.1">
    <property type="nucleotide sequence ID" value="NZ_CP022684.1"/>
</dbReference>
<sequence>MLKLIQTHMKKKRIQAKASVPKQVVMVNKEDIQRKLAAYKPVDSGKKANFQGPSLNRKELEGAV</sequence>
<evidence type="ECO:0000313" key="2">
    <source>
        <dbReference type="EMBL" id="AUM11768.1"/>
    </source>
</evidence>
<accession>A0A2K9LHB9</accession>
<dbReference type="EMBL" id="CP022684">
    <property type="protein sequence ID" value="AUM11768.1"/>
    <property type="molecule type" value="Genomic_DNA"/>
</dbReference>
<dbReference type="AlphaFoldDB" id="A0A2K9LHB9"/>